<protein>
    <submittedName>
        <fullName evidence="6">Zinc-dependent alcohol dehydrogenase family protein</fullName>
    </submittedName>
</protein>
<dbReference type="OrthoDB" id="9785812at2"/>
<dbReference type="SMART" id="SM00829">
    <property type="entry name" value="PKS_ER"/>
    <property type="match status" value="1"/>
</dbReference>
<name>A0A545T106_9GAMM</name>
<keyword evidence="1 4" id="KW-0479">Metal-binding</keyword>
<dbReference type="AlphaFoldDB" id="A0A545T106"/>
<comment type="similarity">
    <text evidence="4">Belongs to the zinc-containing alcohol dehydrogenase family.</text>
</comment>
<accession>A0A545T106</accession>
<dbReference type="EMBL" id="VIKR01000007">
    <property type="protein sequence ID" value="TQV70894.1"/>
    <property type="molecule type" value="Genomic_DNA"/>
</dbReference>
<keyword evidence="7" id="KW-1185">Reference proteome</keyword>
<evidence type="ECO:0000256" key="3">
    <source>
        <dbReference type="ARBA" id="ARBA00023002"/>
    </source>
</evidence>
<keyword evidence="2 4" id="KW-0862">Zinc</keyword>
<keyword evidence="3" id="KW-0560">Oxidoreductase</keyword>
<dbReference type="InterPro" id="IPR036291">
    <property type="entry name" value="NAD(P)-bd_dom_sf"/>
</dbReference>
<dbReference type="InterPro" id="IPR011032">
    <property type="entry name" value="GroES-like_sf"/>
</dbReference>
<dbReference type="InterPro" id="IPR020843">
    <property type="entry name" value="ER"/>
</dbReference>
<dbReference type="PROSITE" id="PS00059">
    <property type="entry name" value="ADH_ZINC"/>
    <property type="match status" value="1"/>
</dbReference>
<dbReference type="SUPFAM" id="SSF50129">
    <property type="entry name" value="GroES-like"/>
    <property type="match status" value="1"/>
</dbReference>
<dbReference type="CDD" id="cd08260">
    <property type="entry name" value="Zn_ADH6"/>
    <property type="match status" value="1"/>
</dbReference>
<dbReference type="InterPro" id="IPR050129">
    <property type="entry name" value="Zn_alcohol_dh"/>
</dbReference>
<dbReference type="SUPFAM" id="SSF51735">
    <property type="entry name" value="NAD(P)-binding Rossmann-fold domains"/>
    <property type="match status" value="1"/>
</dbReference>
<dbReference type="InterPro" id="IPR013154">
    <property type="entry name" value="ADH-like_N"/>
</dbReference>
<feature type="domain" description="Enoyl reductase (ER)" evidence="5">
    <location>
        <begin position="4"/>
        <end position="343"/>
    </location>
</feature>
<dbReference type="PANTHER" id="PTHR43401:SF5">
    <property type="entry name" value="ALCOHOL DEHYDROGENASE-RELATED"/>
    <property type="match status" value="1"/>
</dbReference>
<evidence type="ECO:0000259" key="5">
    <source>
        <dbReference type="SMART" id="SM00829"/>
    </source>
</evidence>
<evidence type="ECO:0000256" key="4">
    <source>
        <dbReference type="RuleBase" id="RU361277"/>
    </source>
</evidence>
<organism evidence="6 7">
    <name type="scientific">Aliikangiella marina</name>
    <dbReference type="NCBI Taxonomy" id="1712262"/>
    <lineage>
        <taxon>Bacteria</taxon>
        <taxon>Pseudomonadati</taxon>
        <taxon>Pseudomonadota</taxon>
        <taxon>Gammaproteobacteria</taxon>
        <taxon>Oceanospirillales</taxon>
        <taxon>Pleioneaceae</taxon>
        <taxon>Aliikangiella</taxon>
    </lineage>
</organism>
<evidence type="ECO:0000256" key="1">
    <source>
        <dbReference type="ARBA" id="ARBA00022723"/>
    </source>
</evidence>
<dbReference type="Gene3D" id="3.90.180.10">
    <property type="entry name" value="Medium-chain alcohol dehydrogenases, catalytic domain"/>
    <property type="match status" value="1"/>
</dbReference>
<comment type="cofactor">
    <cofactor evidence="4">
        <name>Zn(2+)</name>
        <dbReference type="ChEBI" id="CHEBI:29105"/>
    </cofactor>
</comment>
<comment type="caution">
    <text evidence="6">The sequence shown here is derived from an EMBL/GenBank/DDBJ whole genome shotgun (WGS) entry which is preliminary data.</text>
</comment>
<dbReference type="Pfam" id="PF00107">
    <property type="entry name" value="ADH_zinc_N"/>
    <property type="match status" value="1"/>
</dbReference>
<gene>
    <name evidence="6" type="ORF">FLL45_21435</name>
</gene>
<dbReference type="RefSeq" id="WP_142944112.1">
    <property type="nucleotide sequence ID" value="NZ_VIKR01000007.1"/>
</dbReference>
<reference evidence="6 7" key="1">
    <citation type="submission" date="2019-06" db="EMBL/GenBank/DDBJ databases">
        <title>Draft genome of Aliikangiella marina GYP-15.</title>
        <authorList>
            <person name="Wang G."/>
        </authorList>
    </citation>
    <scope>NUCLEOTIDE SEQUENCE [LARGE SCALE GENOMIC DNA]</scope>
    <source>
        <strain evidence="6 7">GYP-15</strain>
    </source>
</reference>
<proteinExistence type="inferred from homology"/>
<evidence type="ECO:0000313" key="6">
    <source>
        <dbReference type="EMBL" id="TQV70894.1"/>
    </source>
</evidence>
<dbReference type="InterPro" id="IPR013149">
    <property type="entry name" value="ADH-like_C"/>
</dbReference>
<dbReference type="InterPro" id="IPR002328">
    <property type="entry name" value="ADH_Zn_CS"/>
</dbReference>
<dbReference type="GO" id="GO:0008270">
    <property type="term" value="F:zinc ion binding"/>
    <property type="evidence" value="ECO:0007669"/>
    <property type="project" value="InterPro"/>
</dbReference>
<dbReference type="Pfam" id="PF08240">
    <property type="entry name" value="ADH_N"/>
    <property type="match status" value="1"/>
</dbReference>
<sequence length="347" mass="37104">MKAVLFESFQSPPKLVNVDDPAPNSHGAVIKVMATGVCRSDWHGWMGHDPEVVLPHVPGHEFAGIIEAVGKSVSNWKVGDRVAIPFIAGCGECAECESGNQQVCAQQTQPGFTHWGSFAEYTAVDQVDSNLVPLAESIEFETAASLGCRFATAFRAVVSQGQVKPGAWLAVHGCGGVGLSAIMIAKAMQAKVIAVDIFEDSLDLARSCGADLTLNAKNNAHVAEALKSMTNDSIQVSLDAFGSTTTCLNSIRCLKARGKHIQVGLMVDKDSQPQIPMGLVLAKELEIIGSHGMPAPDYAQMMKMIFQEQLKPQSLIKHRLSLSDGIAALTRMDQFDAKGVTIINSFE</sequence>
<dbReference type="PANTHER" id="PTHR43401">
    <property type="entry name" value="L-THREONINE 3-DEHYDROGENASE"/>
    <property type="match status" value="1"/>
</dbReference>
<dbReference type="Proteomes" id="UP000317839">
    <property type="component" value="Unassembled WGS sequence"/>
</dbReference>
<evidence type="ECO:0000313" key="7">
    <source>
        <dbReference type="Proteomes" id="UP000317839"/>
    </source>
</evidence>
<dbReference type="GO" id="GO:0016616">
    <property type="term" value="F:oxidoreductase activity, acting on the CH-OH group of donors, NAD or NADP as acceptor"/>
    <property type="evidence" value="ECO:0007669"/>
    <property type="project" value="UniProtKB-ARBA"/>
</dbReference>
<evidence type="ECO:0000256" key="2">
    <source>
        <dbReference type="ARBA" id="ARBA00022833"/>
    </source>
</evidence>